<evidence type="ECO:0000313" key="1">
    <source>
        <dbReference type="EMBL" id="MEJ8813325.1"/>
    </source>
</evidence>
<gene>
    <name evidence="1" type="ORF">WKW77_19715</name>
</gene>
<evidence type="ECO:0008006" key="3">
    <source>
        <dbReference type="Google" id="ProtNLM"/>
    </source>
</evidence>
<evidence type="ECO:0000313" key="2">
    <source>
        <dbReference type="Proteomes" id="UP001365846"/>
    </source>
</evidence>
<dbReference type="Proteomes" id="UP001365846">
    <property type="component" value="Unassembled WGS sequence"/>
</dbReference>
<comment type="caution">
    <text evidence="1">The sequence shown here is derived from an EMBL/GenBank/DDBJ whole genome shotgun (WGS) entry which is preliminary data.</text>
</comment>
<dbReference type="RefSeq" id="WP_340358562.1">
    <property type="nucleotide sequence ID" value="NZ_JBBKZU010000008.1"/>
</dbReference>
<name>A0ABU8VIC2_9BURK</name>
<accession>A0ABU8VIC2</accession>
<dbReference type="InterPro" id="IPR011048">
    <property type="entry name" value="Haem_d1_sf"/>
</dbReference>
<keyword evidence="2" id="KW-1185">Reference proteome</keyword>
<dbReference type="EMBL" id="JBBKZU010000008">
    <property type="protein sequence ID" value="MEJ8813325.1"/>
    <property type="molecule type" value="Genomic_DNA"/>
</dbReference>
<protein>
    <recommendedName>
        <fullName evidence="3">PilC beta-propeller domain-containing protein</fullName>
    </recommendedName>
</protein>
<dbReference type="SUPFAM" id="SSF51004">
    <property type="entry name" value="C-terminal (heme d1) domain of cytochrome cd1-nitrite reductase"/>
    <property type="match status" value="1"/>
</dbReference>
<proteinExistence type="predicted"/>
<organism evidence="1 2">
    <name type="scientific">Variovorax ureilyticus</name>
    <dbReference type="NCBI Taxonomy" id="1836198"/>
    <lineage>
        <taxon>Bacteria</taxon>
        <taxon>Pseudomonadati</taxon>
        <taxon>Pseudomonadota</taxon>
        <taxon>Betaproteobacteria</taxon>
        <taxon>Burkholderiales</taxon>
        <taxon>Comamonadaceae</taxon>
        <taxon>Variovorax</taxon>
    </lineage>
</organism>
<reference evidence="1 2" key="1">
    <citation type="submission" date="2024-03" db="EMBL/GenBank/DDBJ databases">
        <title>Novel species of the genus Variovorax.</title>
        <authorList>
            <person name="Liu Q."/>
            <person name="Xin Y.-H."/>
        </authorList>
    </citation>
    <scope>NUCLEOTIDE SEQUENCE [LARGE SCALE GENOMIC DNA]</scope>
    <source>
        <strain evidence="1 2">KACC 18899</strain>
    </source>
</reference>
<sequence length="596" mass="63373">MAAQLSKDAGIAYRYGPDAISSGSANAGVALYKRGDTKLTSPAPDYPFWWQIGQTSSGAGSYSSNQGSITFVADDPTQRVGVSDIQISNYMYGVFAQLPQLSWTRAAVAGGGIDSVNVMGYREQGIVSNNPIATARCAGTAFCAEGLVAFQNGVIGTVGSNTARNRTTVQLPANKVPTSIAMTNNSEFALVTVWDTQALKGQVAVIAMAGLCDGCDPYNGTADHTTNGIGYAKWYNWWQEWMGVYPGLANMGNTAFMKILGYIDLPGINAPTEIAVTTGMDQYKTLYQTGSQVGQFVGLDNSPLTTATNWQKFAPGGSLYYNYAKGGVAVVISKSEQKAAFIDLKPLFSYFNGMYFSSNVSQTTNFGQAANQWPFTFDVQASQKPTVVKTVSLGARPTAVKTTMAEKFATRAWIATQDGTLHIYSLDGFAPGDGYNMTANPPASNIAEVGTVTGIGRNPTSLGVSRGEPTNTSFDASNKQVIVASRGDNKINWVRFASNGNSGSIVRTIQHNEMKDLIAVEDSDNFANQGFVLSALDYTGKAVRNYRYGQVTFNDGGLCPWPTGCPINAINGAQAEYGGAMALPGKPFQMNSANVP</sequence>